<gene>
    <name evidence="1" type="ORF">OH806_06300</name>
</gene>
<evidence type="ECO:0000313" key="2">
    <source>
        <dbReference type="Proteomes" id="UP001163719"/>
    </source>
</evidence>
<reference evidence="1" key="1">
    <citation type="submission" date="2022-10" db="EMBL/GenBank/DDBJ databases">
        <title>Chryseobacterium babae sp. nov. isolated from the gut of the beetle Oryctes rhinoceros, and Chryseobacterium kimseyorum sp. nov., isolated from a stick insect rearing cage.</title>
        <authorList>
            <person name="Shelomi M."/>
            <person name="Han C.-J."/>
            <person name="Chen W.-M."/>
            <person name="Chen H.-K."/>
            <person name="Liaw S.-J."/>
            <person name="Muhle E."/>
            <person name="Clermont D."/>
        </authorList>
    </citation>
    <scope>NUCLEOTIDE SEQUENCE</scope>
    <source>
        <strain evidence="1">WLa1L2M3</strain>
    </source>
</reference>
<evidence type="ECO:0000313" key="1">
    <source>
        <dbReference type="EMBL" id="MCW3160875.1"/>
    </source>
</evidence>
<dbReference type="RefSeq" id="WP_264742820.1">
    <property type="nucleotide sequence ID" value="NZ_JAPDHV010000002.1"/>
</dbReference>
<keyword evidence="2" id="KW-1185">Reference proteome</keyword>
<protein>
    <recommendedName>
        <fullName evidence="3">Bacteriocin-type signal sequence-containing protein</fullName>
    </recommendedName>
</protein>
<accession>A0ABT3HM61</accession>
<organism evidence="1 2">
    <name type="scientific">Chryseobacterium oryctis</name>
    <dbReference type="NCBI Taxonomy" id="2952618"/>
    <lineage>
        <taxon>Bacteria</taxon>
        <taxon>Pseudomonadati</taxon>
        <taxon>Bacteroidota</taxon>
        <taxon>Flavobacteriia</taxon>
        <taxon>Flavobacteriales</taxon>
        <taxon>Weeksellaceae</taxon>
        <taxon>Chryseobacterium group</taxon>
        <taxon>Chryseobacterium</taxon>
    </lineage>
</organism>
<sequence>MKKLTKKDLKSIVAGNGDPRPGKCIVNGELIDWICGVPCPDGMTAFCFAD</sequence>
<comment type="caution">
    <text evidence="1">The sequence shown here is derived from an EMBL/GenBank/DDBJ whole genome shotgun (WGS) entry which is preliminary data.</text>
</comment>
<name>A0ABT3HM61_9FLAO</name>
<dbReference type="Proteomes" id="UP001163719">
    <property type="component" value="Unassembled WGS sequence"/>
</dbReference>
<dbReference type="EMBL" id="JAPDHV010000002">
    <property type="protein sequence ID" value="MCW3160875.1"/>
    <property type="molecule type" value="Genomic_DNA"/>
</dbReference>
<evidence type="ECO:0008006" key="3">
    <source>
        <dbReference type="Google" id="ProtNLM"/>
    </source>
</evidence>
<proteinExistence type="predicted"/>